<keyword evidence="8 16" id="KW-0274">FAD</keyword>
<evidence type="ECO:0000256" key="2">
    <source>
        <dbReference type="ARBA" id="ARBA00011738"/>
    </source>
</evidence>
<dbReference type="RefSeq" id="WP_039739586.1">
    <property type="nucleotide sequence ID" value="NZ_CP009788.1"/>
</dbReference>
<keyword evidence="5" id="KW-0475">Mercuric resistance</keyword>
<dbReference type="InterPro" id="IPR012999">
    <property type="entry name" value="Pyr_OxRdtase_I_AS"/>
</dbReference>
<keyword evidence="6 18" id="KW-0285">Flavoprotein</keyword>
<dbReference type="Proteomes" id="UP000057609">
    <property type="component" value="Chromosome"/>
</dbReference>
<dbReference type="NCBIfam" id="TIGR02053">
    <property type="entry name" value="MerA"/>
    <property type="match status" value="1"/>
</dbReference>
<dbReference type="InterPro" id="IPR001100">
    <property type="entry name" value="Pyr_nuc-diS_OxRdtase"/>
</dbReference>
<evidence type="ECO:0000256" key="12">
    <source>
        <dbReference type="ARBA" id="ARBA00023157"/>
    </source>
</evidence>
<keyword evidence="10" id="KW-0476">Mercury</keyword>
<feature type="domain" description="FAD/NAD(P)-binding" evidence="20">
    <location>
        <begin position="5"/>
        <end position="323"/>
    </location>
</feature>
<dbReference type="AlphaFoldDB" id="A0A0B5B6C2"/>
<evidence type="ECO:0000256" key="10">
    <source>
        <dbReference type="ARBA" id="ARBA00022914"/>
    </source>
</evidence>
<evidence type="ECO:0000256" key="7">
    <source>
        <dbReference type="ARBA" id="ARBA00022723"/>
    </source>
</evidence>
<dbReference type="GO" id="GO:0016152">
    <property type="term" value="F:mercury (II) reductase (NADP+) activity"/>
    <property type="evidence" value="ECO:0007669"/>
    <property type="project" value="UniProtKB-EC"/>
</dbReference>
<evidence type="ECO:0000256" key="15">
    <source>
        <dbReference type="ARBA" id="ARBA00048984"/>
    </source>
</evidence>
<name>A0A0B5B6C2_9BACT</name>
<feature type="disulfide bond" description="Redox-active" evidence="17">
    <location>
        <begin position="42"/>
        <end position="47"/>
    </location>
</feature>
<accession>A0A0B5B6C2</accession>
<evidence type="ECO:0000259" key="19">
    <source>
        <dbReference type="Pfam" id="PF02852"/>
    </source>
</evidence>
<evidence type="ECO:0000256" key="17">
    <source>
        <dbReference type="PIRSR" id="PIRSR000350-4"/>
    </source>
</evidence>
<feature type="binding site" evidence="16">
    <location>
        <position position="308"/>
    </location>
    <ligand>
        <name>FAD</name>
        <dbReference type="ChEBI" id="CHEBI:57692"/>
    </ligand>
</feature>
<evidence type="ECO:0000256" key="1">
    <source>
        <dbReference type="ARBA" id="ARBA00007532"/>
    </source>
</evidence>
<dbReference type="InterPro" id="IPR023753">
    <property type="entry name" value="FAD/NAD-binding_dom"/>
</dbReference>
<keyword evidence="16" id="KW-0547">Nucleotide-binding</keyword>
<dbReference type="InterPro" id="IPR004099">
    <property type="entry name" value="Pyr_nucl-diS_OxRdtase_dimer"/>
</dbReference>
<comment type="catalytic activity">
    <reaction evidence="15">
        <text>Hg + NADP(+) + H(+) = Hg(2+) + NADPH</text>
        <dbReference type="Rhea" id="RHEA:23856"/>
        <dbReference type="ChEBI" id="CHEBI:15378"/>
        <dbReference type="ChEBI" id="CHEBI:16170"/>
        <dbReference type="ChEBI" id="CHEBI:16793"/>
        <dbReference type="ChEBI" id="CHEBI:57783"/>
        <dbReference type="ChEBI" id="CHEBI:58349"/>
        <dbReference type="EC" id="1.16.1.1"/>
    </reaction>
</comment>
<evidence type="ECO:0000256" key="16">
    <source>
        <dbReference type="PIRSR" id="PIRSR000350-3"/>
    </source>
</evidence>
<dbReference type="PROSITE" id="PS00076">
    <property type="entry name" value="PYRIDINE_REDOX_1"/>
    <property type="match status" value="1"/>
</dbReference>
<dbReference type="InterPro" id="IPR036188">
    <property type="entry name" value="FAD/NAD-bd_sf"/>
</dbReference>
<evidence type="ECO:0000256" key="13">
    <source>
        <dbReference type="ARBA" id="ARBA00023284"/>
    </source>
</evidence>
<evidence type="ECO:0000256" key="14">
    <source>
        <dbReference type="ARBA" id="ARBA00031725"/>
    </source>
</evidence>
<dbReference type="HOGENOM" id="CLU_016755_1_2_7"/>
<evidence type="ECO:0000256" key="11">
    <source>
        <dbReference type="ARBA" id="ARBA00023002"/>
    </source>
</evidence>
<keyword evidence="22" id="KW-1185">Reference proteome</keyword>
<evidence type="ECO:0000259" key="20">
    <source>
        <dbReference type="Pfam" id="PF07992"/>
    </source>
</evidence>
<dbReference type="SUPFAM" id="SSF51905">
    <property type="entry name" value="FAD/NAD(P)-binding domain"/>
    <property type="match status" value="1"/>
</dbReference>
<keyword evidence="11 18" id="KW-0560">Oxidoreductase</keyword>
<dbReference type="SUPFAM" id="SSF55424">
    <property type="entry name" value="FAD/NAD-linked reductases, dimerisation (C-terminal) domain"/>
    <property type="match status" value="1"/>
</dbReference>
<feature type="binding site" evidence="16">
    <location>
        <position position="116"/>
    </location>
    <ligand>
        <name>FAD</name>
        <dbReference type="ChEBI" id="CHEBI:57692"/>
    </ligand>
</feature>
<dbReference type="Pfam" id="PF02852">
    <property type="entry name" value="Pyr_redox_dim"/>
    <property type="match status" value="1"/>
</dbReference>
<evidence type="ECO:0000256" key="3">
    <source>
        <dbReference type="ARBA" id="ARBA00012661"/>
    </source>
</evidence>
<dbReference type="PANTHER" id="PTHR43014">
    <property type="entry name" value="MERCURIC REDUCTASE"/>
    <property type="match status" value="1"/>
</dbReference>
<dbReference type="GO" id="GO:0050660">
    <property type="term" value="F:flavin adenine dinucleotide binding"/>
    <property type="evidence" value="ECO:0007669"/>
    <property type="project" value="InterPro"/>
</dbReference>
<keyword evidence="13 18" id="KW-0676">Redox-active center</keyword>
<evidence type="ECO:0000313" key="22">
    <source>
        <dbReference type="Proteomes" id="UP000057609"/>
    </source>
</evidence>
<comment type="subunit">
    <text evidence="2">Homodimer.</text>
</comment>
<feature type="binding site" evidence="16">
    <location>
        <position position="200"/>
    </location>
    <ligand>
        <name>NAD(+)</name>
        <dbReference type="ChEBI" id="CHEBI:57540"/>
    </ligand>
</feature>
<protein>
    <recommendedName>
        <fullName evidence="4">Mercuric reductase</fullName>
        <ecNumber evidence="3">1.16.1.1</ecNumber>
    </recommendedName>
    <alternativeName>
        <fullName evidence="14">Hg(II) reductase</fullName>
    </alternativeName>
</protein>
<dbReference type="GO" id="GO:0050661">
    <property type="term" value="F:NADP binding"/>
    <property type="evidence" value="ECO:0007669"/>
    <property type="project" value="InterPro"/>
</dbReference>
<comment type="similarity">
    <text evidence="1 18">Belongs to the class-I pyridine nucleotide-disulfide oxidoreductase family.</text>
</comment>
<keyword evidence="16" id="KW-0520">NAD</keyword>
<dbReference type="Gene3D" id="3.50.50.60">
    <property type="entry name" value="FAD/NAD(P)-binding domain"/>
    <property type="match status" value="2"/>
</dbReference>
<dbReference type="GO" id="GO:0050787">
    <property type="term" value="P:detoxification of mercury ion"/>
    <property type="evidence" value="ECO:0007669"/>
    <property type="project" value="InterPro"/>
</dbReference>
<dbReference type="Pfam" id="PF07992">
    <property type="entry name" value="Pyr_redox_2"/>
    <property type="match status" value="1"/>
</dbReference>
<dbReference type="PANTHER" id="PTHR43014:SF4">
    <property type="entry name" value="PYRIDINE NUCLEOTIDE-DISULFIDE OXIDOREDUCTASE RCLA-RELATED"/>
    <property type="match status" value="1"/>
</dbReference>
<dbReference type="PRINTS" id="PR00368">
    <property type="entry name" value="FADPNR"/>
</dbReference>
<comment type="cofactor">
    <cofactor evidence="16">
        <name>FAD</name>
        <dbReference type="ChEBI" id="CHEBI:57692"/>
    </cofactor>
    <text evidence="16">Binds 1 FAD per subunit.</text>
</comment>
<evidence type="ECO:0000256" key="9">
    <source>
        <dbReference type="ARBA" id="ARBA00022857"/>
    </source>
</evidence>
<reference evidence="21 22" key="1">
    <citation type="journal article" date="2015" name="Genome Announc.">
        <title>Complete Genome of Geobacter pickeringii G13T, a Metal-Reducing Isolate from Sedimentary Kaolin Deposits.</title>
        <authorList>
            <person name="Badalamenti J.P."/>
            <person name="Bond D.R."/>
        </authorList>
    </citation>
    <scope>NUCLEOTIDE SEQUENCE [LARGE SCALE GENOMIC DNA]</scope>
    <source>
        <strain evidence="21 22">G13</strain>
    </source>
</reference>
<dbReference type="GO" id="GO:0045340">
    <property type="term" value="F:mercury ion binding"/>
    <property type="evidence" value="ECO:0007669"/>
    <property type="project" value="InterPro"/>
</dbReference>
<feature type="domain" description="Pyridine nucleotide-disulphide oxidoreductase dimerisation" evidence="19">
    <location>
        <begin position="345"/>
        <end position="449"/>
    </location>
</feature>
<gene>
    <name evidence="21" type="ORF">GPICK_00620</name>
</gene>
<evidence type="ECO:0000256" key="8">
    <source>
        <dbReference type="ARBA" id="ARBA00022827"/>
    </source>
</evidence>
<evidence type="ECO:0000256" key="5">
    <source>
        <dbReference type="ARBA" id="ARBA00022466"/>
    </source>
</evidence>
<feature type="binding site" evidence="16">
    <location>
        <position position="267"/>
    </location>
    <ligand>
        <name>NAD(+)</name>
        <dbReference type="ChEBI" id="CHEBI:57540"/>
    </ligand>
</feature>
<dbReference type="InterPro" id="IPR016156">
    <property type="entry name" value="FAD/NAD-linked_Rdtase_dimer_sf"/>
</dbReference>
<keyword evidence="12" id="KW-1015">Disulfide bond</keyword>
<dbReference type="PRINTS" id="PR00411">
    <property type="entry name" value="PNDRDTASEI"/>
</dbReference>
<proteinExistence type="inferred from homology"/>
<organism evidence="21 22">
    <name type="scientific">Geobacter pickeringii</name>
    <dbReference type="NCBI Taxonomy" id="345632"/>
    <lineage>
        <taxon>Bacteria</taxon>
        <taxon>Pseudomonadati</taxon>
        <taxon>Thermodesulfobacteriota</taxon>
        <taxon>Desulfuromonadia</taxon>
        <taxon>Geobacterales</taxon>
        <taxon>Geobacteraceae</taxon>
        <taxon>Geobacter</taxon>
    </lineage>
</organism>
<dbReference type="KEGG" id="gpi:GPICK_00620"/>
<sequence length="468" mass="48769">MPDSHDIVILGSGSTAFAAALRAHALGARVLMIEKSVLGGTCINWGCVPSKTLIHAALFYQEGVLGARLGVGSGGGPVDIPRLMAHKDEVVGFLRRSKYLEILQSVPGLELVRGTGRFAAPDRIEVEGRIIRGERFLIAVGGFPRIPRIPGLDGTPFLTSRGALLLKEFPRSLVIVGGGVIALELGQMFQRLGTRVTVLERGPRILPPVDLEPALAVEEALRGEGMEIVVNVAICAVSGNAAEVRVETEREGRRETFAAEKLLVAVGTAPATAGIGLDAAGVATDPRGFVTVDGQMRTTAPGIWAAGDAVGGMMIATVGAREGIVAVDDMLTPGCGCTIDRLSAPMAIFTDPEVGMVGQTEAEARDAGYEVAVNVMPVAAIPKAHITGHTAGVIKLVADRATGRLLGAHLACHRGAELINEAALAIRLGATVQDLANALHVYPSMGEGLRLCAQGFSRDVNKLSCCAE</sequence>
<feature type="binding site" evidence="16">
    <location>
        <begin position="177"/>
        <end position="184"/>
    </location>
    <ligand>
        <name>NAD(+)</name>
        <dbReference type="ChEBI" id="CHEBI:57540"/>
    </ligand>
</feature>
<evidence type="ECO:0000256" key="6">
    <source>
        <dbReference type="ARBA" id="ARBA00022630"/>
    </source>
</evidence>
<keyword evidence="7" id="KW-0479">Metal-binding</keyword>
<dbReference type="OrthoDB" id="9786429at2"/>
<dbReference type="GO" id="GO:0003955">
    <property type="term" value="F:NAD(P)H dehydrogenase (quinone) activity"/>
    <property type="evidence" value="ECO:0007669"/>
    <property type="project" value="TreeGrafter"/>
</dbReference>
<dbReference type="InterPro" id="IPR021179">
    <property type="entry name" value="Mercury_reductase_MerA"/>
</dbReference>
<dbReference type="PIRSF" id="PIRSF000350">
    <property type="entry name" value="Mercury_reductase_MerA"/>
    <property type="match status" value="1"/>
</dbReference>
<dbReference type="EC" id="1.16.1.1" evidence="3"/>
<evidence type="ECO:0000256" key="18">
    <source>
        <dbReference type="RuleBase" id="RU003691"/>
    </source>
</evidence>
<evidence type="ECO:0000256" key="4">
    <source>
        <dbReference type="ARBA" id="ARBA00014791"/>
    </source>
</evidence>
<dbReference type="EMBL" id="CP009788">
    <property type="protein sequence ID" value="AJE02078.1"/>
    <property type="molecule type" value="Genomic_DNA"/>
</dbReference>
<feature type="binding site" evidence="16">
    <location>
        <position position="51"/>
    </location>
    <ligand>
        <name>FAD</name>
        <dbReference type="ChEBI" id="CHEBI:57692"/>
    </ligand>
</feature>
<dbReference type="GO" id="GO:0016668">
    <property type="term" value="F:oxidoreductase activity, acting on a sulfur group of donors, NAD(P) as acceptor"/>
    <property type="evidence" value="ECO:0007669"/>
    <property type="project" value="InterPro"/>
</dbReference>
<dbReference type="STRING" id="345632.GPICK_00620"/>
<keyword evidence="9" id="KW-0521">NADP</keyword>
<evidence type="ECO:0000313" key="21">
    <source>
        <dbReference type="EMBL" id="AJE02078.1"/>
    </source>
</evidence>
<dbReference type="FunFam" id="3.30.390.30:FF:000001">
    <property type="entry name" value="Dihydrolipoyl dehydrogenase"/>
    <property type="match status" value="1"/>
</dbReference>
<dbReference type="Gene3D" id="3.30.390.30">
    <property type="match status" value="1"/>
</dbReference>